<dbReference type="Proteomes" id="UP000499080">
    <property type="component" value="Unassembled WGS sequence"/>
</dbReference>
<name>A0A4Y2VGU3_ARAVE</name>
<sequence>MVLSNDQRYIYDICLAISRGEYYSDLVLRKPGSVAHSRWITFAGRILRLYVVTEKPSDNLIILARSEKKTPWRTGKVAASGQEGARLETRFHQRSGMLDRRRLNPSRLPNVLPLVWCGRLQRECQPRRRSRHPITAQNCEIRPKIALTFLQNRTET</sequence>
<gene>
    <name evidence="1" type="ORF">AVEN_82557_1</name>
</gene>
<dbReference type="OrthoDB" id="6617942at2759"/>
<evidence type="ECO:0000313" key="1">
    <source>
        <dbReference type="EMBL" id="GBO23698.1"/>
    </source>
</evidence>
<accession>A0A4Y2VGU3</accession>
<proteinExistence type="predicted"/>
<dbReference type="AlphaFoldDB" id="A0A4Y2VGU3"/>
<keyword evidence="2" id="KW-1185">Reference proteome</keyword>
<dbReference type="EMBL" id="BGPR01046744">
    <property type="protein sequence ID" value="GBO23698.1"/>
    <property type="molecule type" value="Genomic_DNA"/>
</dbReference>
<protein>
    <submittedName>
        <fullName evidence="1">Uncharacterized protein</fullName>
    </submittedName>
</protein>
<organism evidence="1 2">
    <name type="scientific">Araneus ventricosus</name>
    <name type="common">Orbweaver spider</name>
    <name type="synonym">Epeira ventricosa</name>
    <dbReference type="NCBI Taxonomy" id="182803"/>
    <lineage>
        <taxon>Eukaryota</taxon>
        <taxon>Metazoa</taxon>
        <taxon>Ecdysozoa</taxon>
        <taxon>Arthropoda</taxon>
        <taxon>Chelicerata</taxon>
        <taxon>Arachnida</taxon>
        <taxon>Araneae</taxon>
        <taxon>Araneomorphae</taxon>
        <taxon>Entelegynae</taxon>
        <taxon>Araneoidea</taxon>
        <taxon>Araneidae</taxon>
        <taxon>Araneus</taxon>
    </lineage>
</organism>
<comment type="caution">
    <text evidence="1">The sequence shown here is derived from an EMBL/GenBank/DDBJ whole genome shotgun (WGS) entry which is preliminary data.</text>
</comment>
<dbReference type="PANTHER" id="PTHR46409">
    <property type="entry name" value="HTH PSQ-TYPE DOMAIN-CONTAINING PROTEIN"/>
    <property type="match status" value="1"/>
</dbReference>
<dbReference type="PANTHER" id="PTHR46409:SF1">
    <property type="entry name" value="HTH PSQ-TYPE DOMAIN-CONTAINING PROTEIN"/>
    <property type="match status" value="1"/>
</dbReference>
<evidence type="ECO:0000313" key="2">
    <source>
        <dbReference type="Proteomes" id="UP000499080"/>
    </source>
</evidence>
<reference evidence="1 2" key="1">
    <citation type="journal article" date="2019" name="Sci. Rep.">
        <title>Orb-weaving spider Araneus ventricosus genome elucidates the spidroin gene catalogue.</title>
        <authorList>
            <person name="Kono N."/>
            <person name="Nakamura H."/>
            <person name="Ohtoshi R."/>
            <person name="Moran D.A.P."/>
            <person name="Shinohara A."/>
            <person name="Yoshida Y."/>
            <person name="Fujiwara M."/>
            <person name="Mori M."/>
            <person name="Tomita M."/>
            <person name="Arakawa K."/>
        </authorList>
    </citation>
    <scope>NUCLEOTIDE SEQUENCE [LARGE SCALE GENOMIC DNA]</scope>
</reference>